<dbReference type="RefSeq" id="WP_127887470.1">
    <property type="nucleotide sequence ID" value="NZ_CP028137.1"/>
</dbReference>
<accession>A0A3Q9UZG3</accession>
<evidence type="ECO:0000313" key="2">
    <source>
        <dbReference type="EMBL" id="AZZ52852.1"/>
    </source>
</evidence>
<dbReference type="AlphaFoldDB" id="A0A3Q9UZG3"/>
<evidence type="ECO:0000256" key="1">
    <source>
        <dbReference type="SAM" id="SignalP"/>
    </source>
</evidence>
<evidence type="ECO:0008006" key="4">
    <source>
        <dbReference type="Google" id="ProtNLM"/>
    </source>
</evidence>
<dbReference type="Proteomes" id="UP000285317">
    <property type="component" value="Chromosome"/>
</dbReference>
<gene>
    <name evidence="2" type="ORF">C1I64_12925</name>
</gene>
<dbReference type="PROSITE" id="PS51257">
    <property type="entry name" value="PROKAR_LIPOPROTEIN"/>
    <property type="match status" value="1"/>
</dbReference>
<feature type="chain" id="PRO_5039433538" description="Lipoprotein" evidence="1">
    <location>
        <begin position="29"/>
        <end position="128"/>
    </location>
</feature>
<feature type="signal peptide" evidence="1">
    <location>
        <begin position="1"/>
        <end position="28"/>
    </location>
</feature>
<name>A0A3Q9UZG3_9MICO</name>
<reference evidence="2 3" key="1">
    <citation type="submission" date="2018-03" db="EMBL/GenBank/DDBJ databases">
        <title>Bacteriophage NCPPB3778 and a type I-E CRISPR drive the evolution of the US Biological Select Agent, Rathayibacter toxicus.</title>
        <authorList>
            <person name="Davis E.W.II."/>
            <person name="Tabima J.F."/>
            <person name="Weisberg A.J."/>
            <person name="Dantas Lopes L."/>
            <person name="Wiseman M.S."/>
            <person name="Wiseman M.S."/>
            <person name="Pupko T."/>
            <person name="Belcher M.S."/>
            <person name="Sechler A.J."/>
            <person name="Tancos M.A."/>
            <person name="Schroeder B.K."/>
            <person name="Murray T.D."/>
            <person name="Luster D.G."/>
            <person name="Schneider W.L."/>
            <person name="Rogers E."/>
            <person name="Andreote F.D."/>
            <person name="Grunwald N.J."/>
            <person name="Putnam M.L."/>
            <person name="Chang J.H."/>
        </authorList>
    </citation>
    <scope>NUCLEOTIDE SEQUENCE [LARGE SCALE GENOMIC DNA]</scope>
    <source>
        <strain evidence="2 3">DSM 15932</strain>
    </source>
</reference>
<dbReference type="EMBL" id="CP028137">
    <property type="protein sequence ID" value="AZZ52852.1"/>
    <property type="molecule type" value="Genomic_DNA"/>
</dbReference>
<keyword evidence="1" id="KW-0732">Signal</keyword>
<evidence type="ECO:0000313" key="3">
    <source>
        <dbReference type="Proteomes" id="UP000285317"/>
    </source>
</evidence>
<organism evidence="2 3">
    <name type="scientific">Rathayibacter festucae DSM 15932</name>
    <dbReference type="NCBI Taxonomy" id="1328866"/>
    <lineage>
        <taxon>Bacteria</taxon>
        <taxon>Bacillati</taxon>
        <taxon>Actinomycetota</taxon>
        <taxon>Actinomycetes</taxon>
        <taxon>Micrococcales</taxon>
        <taxon>Microbacteriaceae</taxon>
        <taxon>Rathayibacter</taxon>
    </lineage>
</organism>
<proteinExistence type="predicted"/>
<protein>
    <recommendedName>
        <fullName evidence="4">Lipoprotein</fullName>
    </recommendedName>
</protein>
<dbReference type="KEGG" id="rfs:C1I64_12925"/>
<sequence>MRWRCRAAAALLAAPVLLLTACALPGRAQDPALCPPVEESWNAFAADPATANREAFEAALDALQYESSTSTAVDAARSAKSALQSTLARKPVRNPSFWNALDLIAEECAEAGVGLSFDGHGEPLPAVG</sequence>